<dbReference type="Gene3D" id="3.40.50.720">
    <property type="entry name" value="NAD(P)-binding Rossmann-like Domain"/>
    <property type="match status" value="1"/>
</dbReference>
<organism evidence="2 3">
    <name type="scientific">Sanguibacter suaedae</name>
    <dbReference type="NCBI Taxonomy" id="2795737"/>
    <lineage>
        <taxon>Bacteria</taxon>
        <taxon>Bacillati</taxon>
        <taxon>Actinomycetota</taxon>
        <taxon>Actinomycetes</taxon>
        <taxon>Micrococcales</taxon>
        <taxon>Sanguibacteraceae</taxon>
        <taxon>Sanguibacter</taxon>
    </lineage>
</organism>
<dbReference type="EMBL" id="JAEINH010000001">
    <property type="protein sequence ID" value="MBI9113809.1"/>
    <property type="molecule type" value="Genomic_DNA"/>
</dbReference>
<dbReference type="Pfam" id="PF01370">
    <property type="entry name" value="Epimerase"/>
    <property type="match status" value="1"/>
</dbReference>
<evidence type="ECO:0000313" key="2">
    <source>
        <dbReference type="EMBL" id="MBI9113809.1"/>
    </source>
</evidence>
<name>A0A934I1E9_9MICO</name>
<gene>
    <name evidence="2" type="ORF">JAV76_02120</name>
</gene>
<sequence>MTRTGTTAGTPTTVLVVGASGFIGSHVVRGLAQHPGVRVVASSRTAPTEPLPATVEHRTADLCDEASLRAALEGVDVVVHAVSYVGRDAGTSRAVNVDGTRALMEAASARGVGRVVYVSTTSVYGSGPHRDVAEDDVPAHPESVASTDRLAAERLVLDAHGTVVRPNLVYGAGDRWFVPALAQVTAGLGATIAGASARISLASVEQVAAVVAAAALGKGLAGRVLHAVAPEATPVRVVLDALTAHLGVPGPSRDLTEDEARAVLDPQRVSDHQLALLARDHAYDGSQAWAAVDAAGTAGDAHREAFALTDVHVAWYRAALGSA</sequence>
<proteinExistence type="predicted"/>
<dbReference type="Proteomes" id="UP000602087">
    <property type="component" value="Unassembled WGS sequence"/>
</dbReference>
<evidence type="ECO:0000259" key="1">
    <source>
        <dbReference type="Pfam" id="PF01370"/>
    </source>
</evidence>
<evidence type="ECO:0000313" key="3">
    <source>
        <dbReference type="Proteomes" id="UP000602087"/>
    </source>
</evidence>
<dbReference type="PANTHER" id="PTHR48079:SF6">
    <property type="entry name" value="NAD(P)-BINDING DOMAIN-CONTAINING PROTEIN-RELATED"/>
    <property type="match status" value="1"/>
</dbReference>
<dbReference type="InterPro" id="IPR051783">
    <property type="entry name" value="NAD(P)-dependent_oxidoreduct"/>
</dbReference>
<keyword evidence="3" id="KW-1185">Reference proteome</keyword>
<dbReference type="AlphaFoldDB" id="A0A934I1E9"/>
<dbReference type="InterPro" id="IPR036291">
    <property type="entry name" value="NAD(P)-bd_dom_sf"/>
</dbReference>
<dbReference type="RefSeq" id="WP_198732354.1">
    <property type="nucleotide sequence ID" value="NZ_JAEINH010000001.1"/>
</dbReference>
<dbReference type="GO" id="GO:0005737">
    <property type="term" value="C:cytoplasm"/>
    <property type="evidence" value="ECO:0007669"/>
    <property type="project" value="TreeGrafter"/>
</dbReference>
<dbReference type="InterPro" id="IPR001509">
    <property type="entry name" value="Epimerase_deHydtase"/>
</dbReference>
<protein>
    <submittedName>
        <fullName evidence="2">NAD(P)-dependent oxidoreductase</fullName>
    </submittedName>
</protein>
<accession>A0A934I1E9</accession>
<reference evidence="2" key="1">
    <citation type="submission" date="2020-12" db="EMBL/GenBank/DDBJ databases">
        <title>Sanguibacter suaedae sp. nov., isolated from Suaeda aralocaspica.</title>
        <authorList>
            <person name="Ma Q."/>
        </authorList>
    </citation>
    <scope>NUCLEOTIDE SEQUENCE</scope>
    <source>
        <strain evidence="2">YZGR15</strain>
    </source>
</reference>
<dbReference type="SUPFAM" id="SSF51735">
    <property type="entry name" value="NAD(P)-binding Rossmann-fold domains"/>
    <property type="match status" value="1"/>
</dbReference>
<dbReference type="PANTHER" id="PTHR48079">
    <property type="entry name" value="PROTEIN YEEZ"/>
    <property type="match status" value="1"/>
</dbReference>
<feature type="domain" description="NAD-dependent epimerase/dehydratase" evidence="1">
    <location>
        <begin position="14"/>
        <end position="211"/>
    </location>
</feature>
<dbReference type="GO" id="GO:0004029">
    <property type="term" value="F:aldehyde dehydrogenase (NAD+) activity"/>
    <property type="evidence" value="ECO:0007669"/>
    <property type="project" value="TreeGrafter"/>
</dbReference>
<comment type="caution">
    <text evidence="2">The sequence shown here is derived from an EMBL/GenBank/DDBJ whole genome shotgun (WGS) entry which is preliminary data.</text>
</comment>